<dbReference type="Proteomes" id="UP000073492">
    <property type="component" value="Unassembled WGS sequence"/>
</dbReference>
<evidence type="ECO:0000313" key="3">
    <source>
        <dbReference type="Proteomes" id="UP000073492"/>
    </source>
</evidence>
<name>A0A139I617_9PEZI</name>
<comment type="caution">
    <text evidence="2">The sequence shown here is derived from an EMBL/GenBank/DDBJ whole genome shotgun (WGS) entry which is preliminary data.</text>
</comment>
<feature type="region of interest" description="Disordered" evidence="1">
    <location>
        <begin position="1"/>
        <end position="22"/>
    </location>
</feature>
<reference evidence="2 3" key="1">
    <citation type="submission" date="2015-07" db="EMBL/GenBank/DDBJ databases">
        <title>Comparative genomics of the Sigatoka disease complex on banana suggests a link between parallel evolutionary changes in Pseudocercospora fijiensis and Pseudocercospora eumusae and increased virulence on the banana host.</title>
        <authorList>
            <person name="Chang T.-C."/>
            <person name="Salvucci A."/>
            <person name="Crous P.W."/>
            <person name="Stergiopoulos I."/>
        </authorList>
    </citation>
    <scope>NUCLEOTIDE SEQUENCE [LARGE SCALE GENOMIC DNA]</scope>
    <source>
        <strain evidence="2 3">CBS 116634</strain>
    </source>
</reference>
<dbReference type="OrthoDB" id="5572108at2759"/>
<dbReference type="EMBL" id="LFZO01000279">
    <property type="protein sequence ID" value="KXT10190.1"/>
    <property type="molecule type" value="Genomic_DNA"/>
</dbReference>
<proteinExistence type="predicted"/>
<protein>
    <submittedName>
        <fullName evidence="2">Uncharacterized protein</fullName>
    </submittedName>
</protein>
<dbReference type="AlphaFoldDB" id="A0A139I617"/>
<feature type="non-terminal residue" evidence="2">
    <location>
        <position position="1"/>
    </location>
</feature>
<evidence type="ECO:0000313" key="2">
    <source>
        <dbReference type="EMBL" id="KXT10190.1"/>
    </source>
</evidence>
<sequence>SRESFLGQQAPRRVAGSNPTIKGTGQFWGAVGSHFRADGVLMVGKKSGRALLREEGKSIAHRASCEADISIISRALSWKWEHAY</sequence>
<keyword evidence="3" id="KW-1185">Reference proteome</keyword>
<gene>
    <name evidence="2" type="ORF">AC579_8194</name>
</gene>
<evidence type="ECO:0000256" key="1">
    <source>
        <dbReference type="SAM" id="MobiDB-lite"/>
    </source>
</evidence>
<accession>A0A139I617</accession>
<organism evidence="2 3">
    <name type="scientific">Pseudocercospora musae</name>
    <dbReference type="NCBI Taxonomy" id="113226"/>
    <lineage>
        <taxon>Eukaryota</taxon>
        <taxon>Fungi</taxon>
        <taxon>Dikarya</taxon>
        <taxon>Ascomycota</taxon>
        <taxon>Pezizomycotina</taxon>
        <taxon>Dothideomycetes</taxon>
        <taxon>Dothideomycetidae</taxon>
        <taxon>Mycosphaerellales</taxon>
        <taxon>Mycosphaerellaceae</taxon>
        <taxon>Pseudocercospora</taxon>
    </lineage>
</organism>